<dbReference type="EMBL" id="CAUYUJ010015482">
    <property type="protein sequence ID" value="CAK0854485.1"/>
    <property type="molecule type" value="Genomic_DNA"/>
</dbReference>
<keyword evidence="3" id="KW-1185">Reference proteome</keyword>
<protein>
    <recommendedName>
        <fullName evidence="4">RRM domain-containing protein</fullName>
    </recommendedName>
</protein>
<dbReference type="InterPro" id="IPR012677">
    <property type="entry name" value="Nucleotide-bd_a/b_plait_sf"/>
</dbReference>
<gene>
    <name evidence="2" type="ORF">PCOR1329_LOCUS45583</name>
</gene>
<feature type="region of interest" description="Disordered" evidence="1">
    <location>
        <begin position="1"/>
        <end position="107"/>
    </location>
</feature>
<name>A0ABN9U662_9DINO</name>
<dbReference type="CDD" id="cd00590">
    <property type="entry name" value="RRM_SF"/>
    <property type="match status" value="1"/>
</dbReference>
<reference evidence="2" key="1">
    <citation type="submission" date="2023-10" db="EMBL/GenBank/DDBJ databases">
        <authorList>
            <person name="Chen Y."/>
            <person name="Shah S."/>
            <person name="Dougan E. K."/>
            <person name="Thang M."/>
            <person name="Chan C."/>
        </authorList>
    </citation>
    <scope>NUCLEOTIDE SEQUENCE [LARGE SCALE GENOMIC DNA]</scope>
</reference>
<dbReference type="InterPro" id="IPR035979">
    <property type="entry name" value="RBD_domain_sf"/>
</dbReference>
<accession>A0ABN9U662</accession>
<dbReference type="SUPFAM" id="SSF54928">
    <property type="entry name" value="RNA-binding domain, RBD"/>
    <property type="match status" value="1"/>
</dbReference>
<sequence>MPGRIAQSGSVHQAPGPGLGPLAGESTRRRVRLKNTFLEVDDSDDSRPPDSPRALSDPGLCRGPGAEGQDAEGQDGEASAAAAEGQQAPGCAARGAGPAGGSSPQEHATVGEHLRALGGVDPRRVLVVRRIYKLGYQSGSLLASHFSKFGRVHEVLVPRRQAKLFRCRSQAAGAGTRDRPGAIGFVVMADAECTDRAMWDGKQHMVAGERITVEPFEPTAPRPEWRYAPSRQICSSHPA</sequence>
<evidence type="ECO:0000256" key="1">
    <source>
        <dbReference type="SAM" id="MobiDB-lite"/>
    </source>
</evidence>
<organism evidence="2 3">
    <name type="scientific">Prorocentrum cordatum</name>
    <dbReference type="NCBI Taxonomy" id="2364126"/>
    <lineage>
        <taxon>Eukaryota</taxon>
        <taxon>Sar</taxon>
        <taxon>Alveolata</taxon>
        <taxon>Dinophyceae</taxon>
        <taxon>Prorocentrales</taxon>
        <taxon>Prorocentraceae</taxon>
        <taxon>Prorocentrum</taxon>
    </lineage>
</organism>
<comment type="caution">
    <text evidence="2">The sequence shown here is derived from an EMBL/GenBank/DDBJ whole genome shotgun (WGS) entry which is preliminary data.</text>
</comment>
<dbReference type="Gene3D" id="3.30.70.330">
    <property type="match status" value="1"/>
</dbReference>
<feature type="compositionally biased region" description="Low complexity" evidence="1">
    <location>
        <begin position="14"/>
        <end position="24"/>
    </location>
</feature>
<feature type="compositionally biased region" description="Low complexity" evidence="1">
    <location>
        <begin position="76"/>
        <end position="105"/>
    </location>
</feature>
<evidence type="ECO:0008006" key="4">
    <source>
        <dbReference type="Google" id="ProtNLM"/>
    </source>
</evidence>
<evidence type="ECO:0000313" key="2">
    <source>
        <dbReference type="EMBL" id="CAK0854485.1"/>
    </source>
</evidence>
<proteinExistence type="predicted"/>
<evidence type="ECO:0000313" key="3">
    <source>
        <dbReference type="Proteomes" id="UP001189429"/>
    </source>
</evidence>
<dbReference type="Proteomes" id="UP001189429">
    <property type="component" value="Unassembled WGS sequence"/>
</dbReference>